<dbReference type="AlphaFoldDB" id="A0A1M5QIW9"/>
<sequence>MATVVALLILNFADEHFNSARYTRGAMAMLSHIARSFS</sequence>
<reference evidence="1 2" key="1">
    <citation type="submission" date="2016-11" db="EMBL/GenBank/DDBJ databases">
        <authorList>
            <person name="Jaros S."/>
            <person name="Januszkiewicz K."/>
            <person name="Wedrychowicz H."/>
        </authorList>
    </citation>
    <scope>NUCLEOTIDE SEQUENCE [LARGE SCALE GENOMIC DNA]</scope>
    <source>
        <strain evidence="1 2">GAS138</strain>
    </source>
</reference>
<evidence type="ECO:0000313" key="1">
    <source>
        <dbReference type="EMBL" id="SHH14067.1"/>
    </source>
</evidence>
<organism evidence="1 2">
    <name type="scientific">Bradyrhizobium erythrophlei</name>
    <dbReference type="NCBI Taxonomy" id="1437360"/>
    <lineage>
        <taxon>Bacteria</taxon>
        <taxon>Pseudomonadati</taxon>
        <taxon>Pseudomonadota</taxon>
        <taxon>Alphaproteobacteria</taxon>
        <taxon>Hyphomicrobiales</taxon>
        <taxon>Nitrobacteraceae</taxon>
        <taxon>Bradyrhizobium</taxon>
    </lineage>
</organism>
<dbReference type="Proteomes" id="UP000189796">
    <property type="component" value="Chromosome I"/>
</dbReference>
<proteinExistence type="predicted"/>
<accession>A0A1M5QIW9</accession>
<dbReference type="EMBL" id="LT670817">
    <property type="protein sequence ID" value="SHH14067.1"/>
    <property type="molecule type" value="Genomic_DNA"/>
</dbReference>
<protein>
    <submittedName>
        <fullName evidence="1">Uncharacterized protein</fullName>
    </submittedName>
</protein>
<evidence type="ECO:0000313" key="2">
    <source>
        <dbReference type="Proteomes" id="UP000189796"/>
    </source>
</evidence>
<name>A0A1M5QIW9_9BRAD</name>
<gene>
    <name evidence="1" type="ORF">SAMN05443248_3834</name>
</gene>